<evidence type="ECO:0000313" key="2">
    <source>
        <dbReference type="EMBL" id="PMD19998.1"/>
    </source>
</evidence>
<proteinExistence type="predicted"/>
<keyword evidence="3" id="KW-1185">Reference proteome</keyword>
<sequence>MSRYHRKSPFESAGGPYDNGPFSGNTYNNSNYSTRPGVFYSPFEESRGRFRCSPPSSCRTPSPPPFRFSYSPPPRPQPQSQPSTPQSSWSSSRPRDSSPVAYTYDDEEPDSIPHPPAPWNNFRSESTREHLVAFFVSRGYSKATAEKEAGKEFEAHAPQHRSGMGPGPSRQQESMSGGGLRDGMGCEYGGERRRRSPSPGFERWERYRKQARDRSESPPPRRYGDTSSEYGRYSGYRGSPPPPSGRGS</sequence>
<feature type="compositionally biased region" description="Pro residues" evidence="1">
    <location>
        <begin position="239"/>
        <end position="248"/>
    </location>
</feature>
<feature type="region of interest" description="Disordered" evidence="1">
    <location>
        <begin position="143"/>
        <end position="248"/>
    </location>
</feature>
<dbReference type="EMBL" id="KZ613487">
    <property type="protein sequence ID" value="PMD19998.1"/>
    <property type="molecule type" value="Genomic_DNA"/>
</dbReference>
<dbReference type="STRING" id="1745343.A0A2J6Q159"/>
<dbReference type="Proteomes" id="UP000235672">
    <property type="component" value="Unassembled WGS sequence"/>
</dbReference>
<feature type="region of interest" description="Disordered" evidence="1">
    <location>
        <begin position="1"/>
        <end position="123"/>
    </location>
</feature>
<feature type="compositionally biased region" description="Low complexity" evidence="1">
    <location>
        <begin position="51"/>
        <end position="60"/>
    </location>
</feature>
<feature type="compositionally biased region" description="Low complexity" evidence="1">
    <location>
        <begin position="25"/>
        <end position="34"/>
    </location>
</feature>
<dbReference type="OrthoDB" id="3565142at2759"/>
<organism evidence="2 3">
    <name type="scientific">Hyaloscypha hepaticicola</name>
    <dbReference type="NCBI Taxonomy" id="2082293"/>
    <lineage>
        <taxon>Eukaryota</taxon>
        <taxon>Fungi</taxon>
        <taxon>Dikarya</taxon>
        <taxon>Ascomycota</taxon>
        <taxon>Pezizomycotina</taxon>
        <taxon>Leotiomycetes</taxon>
        <taxon>Helotiales</taxon>
        <taxon>Hyaloscyphaceae</taxon>
        <taxon>Hyaloscypha</taxon>
    </lineage>
</organism>
<accession>A0A2J6Q159</accession>
<feature type="compositionally biased region" description="Basic and acidic residues" evidence="1">
    <location>
        <begin position="144"/>
        <end position="157"/>
    </location>
</feature>
<feature type="compositionally biased region" description="Pro residues" evidence="1">
    <location>
        <begin position="61"/>
        <end position="79"/>
    </location>
</feature>
<feature type="compositionally biased region" description="Low complexity" evidence="1">
    <location>
        <begin position="80"/>
        <end position="92"/>
    </location>
</feature>
<reference evidence="2 3" key="1">
    <citation type="submission" date="2016-05" db="EMBL/GenBank/DDBJ databases">
        <title>A degradative enzymes factory behind the ericoid mycorrhizal symbiosis.</title>
        <authorList>
            <consortium name="DOE Joint Genome Institute"/>
            <person name="Martino E."/>
            <person name="Morin E."/>
            <person name="Grelet G."/>
            <person name="Kuo A."/>
            <person name="Kohler A."/>
            <person name="Daghino S."/>
            <person name="Barry K."/>
            <person name="Choi C."/>
            <person name="Cichocki N."/>
            <person name="Clum A."/>
            <person name="Copeland A."/>
            <person name="Hainaut M."/>
            <person name="Haridas S."/>
            <person name="Labutti K."/>
            <person name="Lindquist E."/>
            <person name="Lipzen A."/>
            <person name="Khouja H.-R."/>
            <person name="Murat C."/>
            <person name="Ohm R."/>
            <person name="Olson A."/>
            <person name="Spatafora J."/>
            <person name="Veneault-Fourrey C."/>
            <person name="Henrissat B."/>
            <person name="Grigoriev I."/>
            <person name="Martin F."/>
            <person name="Perotto S."/>
        </authorList>
    </citation>
    <scope>NUCLEOTIDE SEQUENCE [LARGE SCALE GENOMIC DNA]</scope>
    <source>
        <strain evidence="2 3">UAMH 7357</strain>
    </source>
</reference>
<gene>
    <name evidence="2" type="ORF">NA56DRAFT_705240</name>
</gene>
<feature type="compositionally biased region" description="Gly residues" evidence="1">
    <location>
        <begin position="176"/>
        <end position="188"/>
    </location>
</feature>
<name>A0A2J6Q159_9HELO</name>
<feature type="compositionally biased region" description="Basic and acidic residues" evidence="1">
    <location>
        <begin position="202"/>
        <end position="216"/>
    </location>
</feature>
<evidence type="ECO:0000256" key="1">
    <source>
        <dbReference type="SAM" id="MobiDB-lite"/>
    </source>
</evidence>
<dbReference type="AlphaFoldDB" id="A0A2J6Q159"/>
<protein>
    <submittedName>
        <fullName evidence="2">Uncharacterized protein</fullName>
    </submittedName>
</protein>
<evidence type="ECO:0000313" key="3">
    <source>
        <dbReference type="Proteomes" id="UP000235672"/>
    </source>
</evidence>